<dbReference type="OrthoDB" id="3237043at2"/>
<dbReference type="InterPro" id="IPR002347">
    <property type="entry name" value="SDR_fam"/>
</dbReference>
<dbReference type="PANTHER" id="PTHR43157">
    <property type="entry name" value="PHOSPHATIDYLINOSITOL-GLYCAN BIOSYNTHESIS CLASS F PROTEIN-RELATED"/>
    <property type="match status" value="1"/>
</dbReference>
<dbReference type="Proteomes" id="UP000283644">
    <property type="component" value="Unassembled WGS sequence"/>
</dbReference>
<dbReference type="InterPro" id="IPR036291">
    <property type="entry name" value="NAD(P)-bd_dom_sf"/>
</dbReference>
<evidence type="ECO:0000313" key="3">
    <source>
        <dbReference type="EMBL" id="RHW25273.1"/>
    </source>
</evidence>
<dbReference type="GO" id="GO:0016491">
    <property type="term" value="F:oxidoreductase activity"/>
    <property type="evidence" value="ECO:0007669"/>
    <property type="project" value="UniProtKB-KW"/>
</dbReference>
<dbReference type="SUPFAM" id="SSF51735">
    <property type="entry name" value="NAD(P)-binding Rossmann-fold domains"/>
    <property type="match status" value="1"/>
</dbReference>
<sequence length="282" mass="30497">MDHMTDLNGQTFLVTGANTGIGKETVRALAGRGARIVMAGRSEEKNRAAMKEIADETGNTDLDFIPLDLGDLASVRSAAATFLASGEPLHVLINNAGLAGSRGMTPSGFELAFGTNHVGPFLFTELLRDHIVASGPGRIVNVASTGHYRAKGIDWDAVRRPTVTRTAFDEYCVSKLANVLHAQELGRQLQGTGVTTYSLHPGAIASDVWREVPFGLRQVMKLFMKSTEQGARTSLYCATSPDVAGDTGRYYDNQREKAPSKVVTPELAAELWERSEKWVTES</sequence>
<dbReference type="AlphaFoldDB" id="A0A417XXZ9"/>
<evidence type="ECO:0000256" key="2">
    <source>
        <dbReference type="RuleBase" id="RU000363"/>
    </source>
</evidence>
<keyword evidence="4" id="KW-1185">Reference proteome</keyword>
<evidence type="ECO:0000256" key="1">
    <source>
        <dbReference type="ARBA" id="ARBA00023002"/>
    </source>
</evidence>
<organism evidence="3 4">
    <name type="scientific">Nocardioides immobilis</name>
    <dbReference type="NCBI Taxonomy" id="2049295"/>
    <lineage>
        <taxon>Bacteria</taxon>
        <taxon>Bacillati</taxon>
        <taxon>Actinomycetota</taxon>
        <taxon>Actinomycetes</taxon>
        <taxon>Propionibacteriales</taxon>
        <taxon>Nocardioidaceae</taxon>
        <taxon>Nocardioides</taxon>
    </lineage>
</organism>
<protein>
    <submittedName>
        <fullName evidence="3">SDR family oxidoreductase</fullName>
    </submittedName>
</protein>
<evidence type="ECO:0000313" key="4">
    <source>
        <dbReference type="Proteomes" id="UP000283644"/>
    </source>
</evidence>
<dbReference type="CDD" id="cd05327">
    <property type="entry name" value="retinol-DH_like_SDR_c_like"/>
    <property type="match status" value="1"/>
</dbReference>
<gene>
    <name evidence="3" type="ORF">D0Z08_20140</name>
</gene>
<comment type="similarity">
    <text evidence="2">Belongs to the short-chain dehydrogenases/reductases (SDR) family.</text>
</comment>
<comment type="caution">
    <text evidence="3">The sequence shown here is derived from an EMBL/GenBank/DDBJ whole genome shotgun (WGS) entry which is preliminary data.</text>
</comment>
<dbReference type="Pfam" id="PF00106">
    <property type="entry name" value="adh_short"/>
    <property type="match status" value="1"/>
</dbReference>
<dbReference type="Gene3D" id="3.40.50.720">
    <property type="entry name" value="NAD(P)-binding Rossmann-like Domain"/>
    <property type="match status" value="1"/>
</dbReference>
<accession>A0A417XXZ9</accession>
<dbReference type="PANTHER" id="PTHR43157:SF31">
    <property type="entry name" value="PHOSPHATIDYLINOSITOL-GLYCAN BIOSYNTHESIS CLASS F PROTEIN"/>
    <property type="match status" value="1"/>
</dbReference>
<keyword evidence="1" id="KW-0560">Oxidoreductase</keyword>
<dbReference type="PRINTS" id="PR00081">
    <property type="entry name" value="GDHRDH"/>
</dbReference>
<name>A0A417XXZ9_9ACTN</name>
<dbReference type="PRINTS" id="PR00080">
    <property type="entry name" value="SDRFAMILY"/>
</dbReference>
<reference evidence="3 4" key="1">
    <citation type="submission" date="2018-09" db="EMBL/GenBank/DDBJ databases">
        <title>Genome sequencing of Nocardioides immobilis CCTCC AB 2017083 for comparison to Nocardioides silvaticus.</title>
        <authorList>
            <person name="Li C."/>
            <person name="Wang G."/>
        </authorList>
    </citation>
    <scope>NUCLEOTIDE SEQUENCE [LARGE SCALE GENOMIC DNA]</scope>
    <source>
        <strain evidence="3 4">CCTCC AB 2017083</strain>
    </source>
</reference>
<dbReference type="EMBL" id="QXGH01000025">
    <property type="protein sequence ID" value="RHW25273.1"/>
    <property type="molecule type" value="Genomic_DNA"/>
</dbReference>
<proteinExistence type="inferred from homology"/>